<dbReference type="Proteomes" id="UP001595379">
    <property type="component" value="Unassembled WGS sequence"/>
</dbReference>
<evidence type="ECO:0000313" key="1">
    <source>
        <dbReference type="EMBL" id="MFC2927237.1"/>
    </source>
</evidence>
<comment type="caution">
    <text evidence="1">The sequence shown here is derived from an EMBL/GenBank/DDBJ whole genome shotgun (WGS) entry which is preliminary data.</text>
</comment>
<reference evidence="2" key="1">
    <citation type="journal article" date="2019" name="Int. J. Syst. Evol. Microbiol.">
        <title>The Global Catalogue of Microorganisms (GCM) 10K type strain sequencing project: providing services to taxonomists for standard genome sequencing and annotation.</title>
        <authorList>
            <consortium name="The Broad Institute Genomics Platform"/>
            <consortium name="The Broad Institute Genome Sequencing Center for Infectious Disease"/>
            <person name="Wu L."/>
            <person name="Ma J."/>
        </authorList>
    </citation>
    <scope>NUCLEOTIDE SEQUENCE [LARGE SCALE GENOMIC DNA]</scope>
    <source>
        <strain evidence="2">KCTC 52487</strain>
    </source>
</reference>
<dbReference type="EMBL" id="JBHRSV010000028">
    <property type="protein sequence ID" value="MFC2927237.1"/>
    <property type="molecule type" value="Genomic_DNA"/>
</dbReference>
<evidence type="ECO:0000313" key="2">
    <source>
        <dbReference type="Proteomes" id="UP001595379"/>
    </source>
</evidence>
<name>A0ABV7A0Z4_9PROT</name>
<proteinExistence type="predicted"/>
<organism evidence="1 2">
    <name type="scientific">Hyphobacterium vulgare</name>
    <dbReference type="NCBI Taxonomy" id="1736751"/>
    <lineage>
        <taxon>Bacteria</taxon>
        <taxon>Pseudomonadati</taxon>
        <taxon>Pseudomonadota</taxon>
        <taxon>Alphaproteobacteria</taxon>
        <taxon>Maricaulales</taxon>
        <taxon>Maricaulaceae</taxon>
        <taxon>Hyphobacterium</taxon>
    </lineage>
</organism>
<sequence length="94" mass="10206">MRSTVGARFISSLHLCDPLHDLKAALQRRIRMIPLYREVLVGDLDESELTALLDEYREALGAQAGDFKTGSEVSDLISVVDCGPCTARGSASEP</sequence>
<gene>
    <name evidence="1" type="ORF">ACFOOR_14100</name>
</gene>
<protein>
    <submittedName>
        <fullName evidence="1">Uncharacterized protein</fullName>
    </submittedName>
</protein>
<keyword evidence="2" id="KW-1185">Reference proteome</keyword>
<accession>A0ABV7A0Z4</accession>